<feature type="transmembrane region" description="Helical" evidence="6">
    <location>
        <begin position="146"/>
        <end position="165"/>
    </location>
</feature>
<evidence type="ECO:0000313" key="8">
    <source>
        <dbReference type="Proteomes" id="UP000036987"/>
    </source>
</evidence>
<comment type="subcellular location">
    <subcellularLocation>
        <location evidence="1">Membrane</location>
        <topology evidence="1">Multi-pass membrane protein</topology>
    </subcellularLocation>
</comment>
<name>A0A0K9P1F8_ZOSMR</name>
<dbReference type="AlphaFoldDB" id="A0A0K9P1F8"/>
<keyword evidence="5 6" id="KW-0472">Membrane</keyword>
<evidence type="ECO:0000256" key="1">
    <source>
        <dbReference type="ARBA" id="ARBA00004141"/>
    </source>
</evidence>
<gene>
    <name evidence="7" type="ORF">ZOSMA_49G01090</name>
</gene>
<protein>
    <submittedName>
        <fullName evidence="7">Putative Nitrate Transporter 1.5d</fullName>
    </submittedName>
</protein>
<feature type="transmembrane region" description="Helical" evidence="6">
    <location>
        <begin position="340"/>
        <end position="360"/>
    </location>
</feature>
<evidence type="ECO:0000256" key="3">
    <source>
        <dbReference type="ARBA" id="ARBA00022692"/>
    </source>
</evidence>
<dbReference type="InterPro" id="IPR000109">
    <property type="entry name" value="POT_fam"/>
</dbReference>
<keyword evidence="8" id="KW-1185">Reference proteome</keyword>
<sequence length="590" mass="65581">MAQQKEIDTSFTLDGSLNMSGRPARSSRSGGWFAGFLLLANQGLTTSAFFGVSVNLVLFLTRVLKINTADAANDVSKWTGTVYLFSLLGAFLSDSYWGRYKTCAIFQTIFVMGLAMLSWSTHTFLLKPVGCGDERVSNVGEKHTKLQVGIFYFSIYLVALGNGGYQPNIATFGSDQFDEENPKESYSKVAFFSYFYLFLNLGQLFSNTFISYLQNEGFWILGFWLSAGSALLGLIIFLAGTPWYRYFPPLGNPISRVSQVVVAASRNSMVKLQPGGEGLYERDNDGVFSRRVLHTDGFRFFDRAAAPAVNSDEEEVDNPWRLCTVTQVEEVKCVLRLVPIWLCTILYSVIFTQMASLFVVQGAAMKLSVSNFRIPPSSMSVFDVLSVAFFIFINKRLVDPVVRRLHKDRSGMTELQRMGVGLVISISAMLAAGTVEHFRLKNAISTSTIPINDLNGSSLSIFWQVPQYVLVGASEVFMYVGQLEFFNSQIPDGLKSFGSALCMMSISLGNYVSSFLVTVVMKITGEGGKPGWIPENLNYGRLENFYFLLAILATVDFFVYVLCAKQYKKIRLEERYAGTGEADGDKNITI</sequence>
<comment type="similarity">
    <text evidence="2">Belongs to the major facilitator superfamily. Proton-dependent oligopeptide transporter (POT/PTR) (TC 2.A.17) family.</text>
</comment>
<dbReference type="Proteomes" id="UP000036987">
    <property type="component" value="Unassembled WGS sequence"/>
</dbReference>
<feature type="transmembrane region" description="Helical" evidence="6">
    <location>
        <begin position="186"/>
        <end position="205"/>
    </location>
</feature>
<feature type="transmembrane region" description="Helical" evidence="6">
    <location>
        <begin position="380"/>
        <end position="398"/>
    </location>
</feature>
<evidence type="ECO:0000256" key="6">
    <source>
        <dbReference type="SAM" id="Phobius"/>
    </source>
</evidence>
<evidence type="ECO:0000256" key="5">
    <source>
        <dbReference type="ARBA" id="ARBA00023136"/>
    </source>
</evidence>
<comment type="caution">
    <text evidence="7">The sequence shown here is derived from an EMBL/GenBank/DDBJ whole genome shotgun (WGS) entry which is preliminary data.</text>
</comment>
<feature type="transmembrane region" description="Helical" evidence="6">
    <location>
        <begin position="217"/>
        <end position="239"/>
    </location>
</feature>
<dbReference type="GO" id="GO:0016020">
    <property type="term" value="C:membrane"/>
    <property type="evidence" value="ECO:0000318"/>
    <property type="project" value="GO_Central"/>
</dbReference>
<feature type="transmembrane region" description="Helical" evidence="6">
    <location>
        <begin position="419"/>
        <end position="440"/>
    </location>
</feature>
<keyword evidence="4 6" id="KW-1133">Transmembrane helix</keyword>
<reference evidence="8" key="1">
    <citation type="journal article" date="2016" name="Nature">
        <title>The genome of the seagrass Zostera marina reveals angiosperm adaptation to the sea.</title>
        <authorList>
            <person name="Olsen J.L."/>
            <person name="Rouze P."/>
            <person name="Verhelst B."/>
            <person name="Lin Y.-C."/>
            <person name="Bayer T."/>
            <person name="Collen J."/>
            <person name="Dattolo E."/>
            <person name="De Paoli E."/>
            <person name="Dittami S."/>
            <person name="Maumus F."/>
            <person name="Michel G."/>
            <person name="Kersting A."/>
            <person name="Lauritano C."/>
            <person name="Lohaus R."/>
            <person name="Toepel M."/>
            <person name="Tonon T."/>
            <person name="Vanneste K."/>
            <person name="Amirebrahimi M."/>
            <person name="Brakel J."/>
            <person name="Bostroem C."/>
            <person name="Chovatia M."/>
            <person name="Grimwood J."/>
            <person name="Jenkins J.W."/>
            <person name="Jueterbock A."/>
            <person name="Mraz A."/>
            <person name="Stam W.T."/>
            <person name="Tice H."/>
            <person name="Bornberg-Bauer E."/>
            <person name="Green P.J."/>
            <person name="Pearson G.A."/>
            <person name="Procaccini G."/>
            <person name="Duarte C.M."/>
            <person name="Schmutz J."/>
            <person name="Reusch T.B.H."/>
            <person name="Van de Peer Y."/>
        </authorList>
    </citation>
    <scope>NUCLEOTIDE SEQUENCE [LARGE SCALE GENOMIC DNA]</scope>
    <source>
        <strain evidence="8">cv. Finnish</strain>
    </source>
</reference>
<dbReference type="GO" id="GO:0022857">
    <property type="term" value="F:transmembrane transporter activity"/>
    <property type="evidence" value="ECO:0000318"/>
    <property type="project" value="GO_Central"/>
</dbReference>
<feature type="transmembrane region" description="Helical" evidence="6">
    <location>
        <begin position="545"/>
        <end position="563"/>
    </location>
</feature>
<feature type="transmembrane region" description="Helical" evidence="6">
    <location>
        <begin position="104"/>
        <end position="126"/>
    </location>
</feature>
<dbReference type="OrthoDB" id="8904098at2759"/>
<dbReference type="GO" id="GO:0055085">
    <property type="term" value="P:transmembrane transport"/>
    <property type="evidence" value="ECO:0000318"/>
    <property type="project" value="GO_Central"/>
</dbReference>
<keyword evidence="3 6" id="KW-0812">Transmembrane</keyword>
<feature type="transmembrane region" description="Helical" evidence="6">
    <location>
        <begin position="80"/>
        <end position="97"/>
    </location>
</feature>
<feature type="transmembrane region" description="Helical" evidence="6">
    <location>
        <begin position="32"/>
        <end position="60"/>
    </location>
</feature>
<dbReference type="SUPFAM" id="SSF103473">
    <property type="entry name" value="MFS general substrate transporter"/>
    <property type="match status" value="1"/>
</dbReference>
<feature type="transmembrane region" description="Helical" evidence="6">
    <location>
        <begin position="460"/>
        <end position="480"/>
    </location>
</feature>
<dbReference type="InterPro" id="IPR036259">
    <property type="entry name" value="MFS_trans_sf"/>
</dbReference>
<proteinExistence type="inferred from homology"/>
<organism evidence="7 8">
    <name type="scientific">Zostera marina</name>
    <name type="common">Eelgrass</name>
    <dbReference type="NCBI Taxonomy" id="29655"/>
    <lineage>
        <taxon>Eukaryota</taxon>
        <taxon>Viridiplantae</taxon>
        <taxon>Streptophyta</taxon>
        <taxon>Embryophyta</taxon>
        <taxon>Tracheophyta</taxon>
        <taxon>Spermatophyta</taxon>
        <taxon>Magnoliopsida</taxon>
        <taxon>Liliopsida</taxon>
        <taxon>Zosteraceae</taxon>
        <taxon>Zostera</taxon>
    </lineage>
</organism>
<evidence type="ECO:0000256" key="4">
    <source>
        <dbReference type="ARBA" id="ARBA00022989"/>
    </source>
</evidence>
<evidence type="ECO:0000256" key="2">
    <source>
        <dbReference type="ARBA" id="ARBA00005982"/>
    </source>
</evidence>
<dbReference type="Pfam" id="PF00854">
    <property type="entry name" value="PTR2"/>
    <property type="match status" value="1"/>
</dbReference>
<dbReference type="EMBL" id="LFYR01001429">
    <property type="protein sequence ID" value="KMZ62040.1"/>
    <property type="molecule type" value="Genomic_DNA"/>
</dbReference>
<dbReference type="PANTHER" id="PTHR11654">
    <property type="entry name" value="OLIGOPEPTIDE TRANSPORTER-RELATED"/>
    <property type="match status" value="1"/>
</dbReference>
<dbReference type="OMA" id="IDANYED"/>
<feature type="transmembrane region" description="Helical" evidence="6">
    <location>
        <begin position="501"/>
        <end position="525"/>
    </location>
</feature>
<evidence type="ECO:0000313" key="7">
    <source>
        <dbReference type="EMBL" id="KMZ62040.1"/>
    </source>
</evidence>
<accession>A0A0K9P1F8</accession>
<dbReference type="Gene3D" id="1.20.1250.20">
    <property type="entry name" value="MFS general substrate transporter like domains"/>
    <property type="match status" value="1"/>
</dbReference>